<dbReference type="InterPro" id="IPR040079">
    <property type="entry name" value="Glutathione_S-Trfase"/>
</dbReference>
<dbReference type="Pfam" id="PF13417">
    <property type="entry name" value="GST_N_3"/>
    <property type="match status" value="1"/>
</dbReference>
<sequence length="216" mass="24729">MSDLKPITIYVHGRGPNPKKVIMIFEELGIPYTAVPIKDPKAESYTKINPNGRLPAIEDPNTGLTLWESGAIIEYIIETYDKEEKLTFTSAPEKWQLKQYLHFQMSGQGPYYGQAAWFHFFHPVDVPSAKERYEEQAIRVVGVLNNILEGKEYLVGGKCTYADIAFVSWNTLLTVVGDIWVKYEIDTKYPNFAAWHKRLLARPSVQKGLVNFEEQN</sequence>
<dbReference type="InterPro" id="IPR036249">
    <property type="entry name" value="Thioredoxin-like_sf"/>
</dbReference>
<proteinExistence type="inferred from homology"/>
<dbReference type="InterPro" id="IPR004045">
    <property type="entry name" value="Glutathione_S-Trfase_N"/>
</dbReference>
<keyword evidence="5" id="KW-1185">Reference proteome</keyword>
<evidence type="ECO:0000259" key="2">
    <source>
        <dbReference type="PROSITE" id="PS50404"/>
    </source>
</evidence>
<dbReference type="OrthoDB" id="422574at2759"/>
<dbReference type="SUPFAM" id="SSF52833">
    <property type="entry name" value="Thioredoxin-like"/>
    <property type="match status" value="1"/>
</dbReference>
<evidence type="ECO:0000313" key="4">
    <source>
        <dbReference type="EMBL" id="KAH7150073.1"/>
    </source>
</evidence>
<dbReference type="InterPro" id="IPR010987">
    <property type="entry name" value="Glutathione-S-Trfase_C-like"/>
</dbReference>
<dbReference type="SUPFAM" id="SSF47616">
    <property type="entry name" value="GST C-terminal domain-like"/>
    <property type="match status" value="1"/>
</dbReference>
<dbReference type="PANTHER" id="PTHR44051">
    <property type="entry name" value="GLUTATHIONE S-TRANSFERASE-RELATED"/>
    <property type="match status" value="1"/>
</dbReference>
<dbReference type="PANTHER" id="PTHR44051:SF3">
    <property type="entry name" value="TRANSCRIPTIONAL REGULATOR URE2"/>
    <property type="match status" value="1"/>
</dbReference>
<accession>A0A9P9F2P6</accession>
<feature type="domain" description="GST C-terminal" evidence="3">
    <location>
        <begin position="90"/>
        <end position="216"/>
    </location>
</feature>
<feature type="domain" description="GST N-terminal" evidence="2">
    <location>
        <begin position="5"/>
        <end position="84"/>
    </location>
</feature>
<protein>
    <submittedName>
        <fullName evidence="4">Glutathione S-transferase</fullName>
    </submittedName>
</protein>
<organism evidence="4 5">
    <name type="scientific">Dactylonectria estremocensis</name>
    <dbReference type="NCBI Taxonomy" id="1079267"/>
    <lineage>
        <taxon>Eukaryota</taxon>
        <taxon>Fungi</taxon>
        <taxon>Dikarya</taxon>
        <taxon>Ascomycota</taxon>
        <taxon>Pezizomycotina</taxon>
        <taxon>Sordariomycetes</taxon>
        <taxon>Hypocreomycetidae</taxon>
        <taxon>Hypocreales</taxon>
        <taxon>Nectriaceae</taxon>
        <taxon>Dactylonectria</taxon>
    </lineage>
</organism>
<dbReference type="SFLD" id="SFLDG01151">
    <property type="entry name" value="Main.2:_Nu-like"/>
    <property type="match status" value="1"/>
</dbReference>
<dbReference type="CDD" id="cd03048">
    <property type="entry name" value="GST_N_Ure2p_like"/>
    <property type="match status" value="1"/>
</dbReference>
<gene>
    <name evidence="4" type="ORF">B0J13DRAFT_282834</name>
</gene>
<comment type="similarity">
    <text evidence="1">Belongs to the GST superfamily.</text>
</comment>
<name>A0A9P9F2P6_9HYPO</name>
<dbReference type="Proteomes" id="UP000717696">
    <property type="component" value="Unassembled WGS sequence"/>
</dbReference>
<dbReference type="Gene3D" id="1.20.1050.130">
    <property type="match status" value="1"/>
</dbReference>
<dbReference type="PROSITE" id="PS50405">
    <property type="entry name" value="GST_CTER"/>
    <property type="match status" value="1"/>
</dbReference>
<dbReference type="Pfam" id="PF00043">
    <property type="entry name" value="GST_C"/>
    <property type="match status" value="1"/>
</dbReference>
<evidence type="ECO:0000256" key="1">
    <source>
        <dbReference type="ARBA" id="ARBA00007409"/>
    </source>
</evidence>
<evidence type="ECO:0000259" key="3">
    <source>
        <dbReference type="PROSITE" id="PS50405"/>
    </source>
</evidence>
<dbReference type="EMBL" id="JAGMUU010000006">
    <property type="protein sequence ID" value="KAH7150073.1"/>
    <property type="molecule type" value="Genomic_DNA"/>
</dbReference>
<comment type="caution">
    <text evidence="4">The sequence shown here is derived from an EMBL/GenBank/DDBJ whole genome shotgun (WGS) entry which is preliminary data.</text>
</comment>
<evidence type="ECO:0000313" key="5">
    <source>
        <dbReference type="Proteomes" id="UP000717696"/>
    </source>
</evidence>
<dbReference type="PROSITE" id="PS50404">
    <property type="entry name" value="GST_NTER"/>
    <property type="match status" value="1"/>
</dbReference>
<dbReference type="InterPro" id="IPR004046">
    <property type="entry name" value="GST_C"/>
</dbReference>
<dbReference type="SFLD" id="SFLDG00358">
    <property type="entry name" value="Main_(cytGST)"/>
    <property type="match status" value="1"/>
</dbReference>
<dbReference type="AlphaFoldDB" id="A0A9P9F2P6"/>
<reference evidence="4" key="1">
    <citation type="journal article" date="2021" name="Nat. Commun.">
        <title>Genetic determinants of endophytism in the Arabidopsis root mycobiome.</title>
        <authorList>
            <person name="Mesny F."/>
            <person name="Miyauchi S."/>
            <person name="Thiergart T."/>
            <person name="Pickel B."/>
            <person name="Atanasova L."/>
            <person name="Karlsson M."/>
            <person name="Huettel B."/>
            <person name="Barry K.W."/>
            <person name="Haridas S."/>
            <person name="Chen C."/>
            <person name="Bauer D."/>
            <person name="Andreopoulos W."/>
            <person name="Pangilinan J."/>
            <person name="LaButti K."/>
            <person name="Riley R."/>
            <person name="Lipzen A."/>
            <person name="Clum A."/>
            <person name="Drula E."/>
            <person name="Henrissat B."/>
            <person name="Kohler A."/>
            <person name="Grigoriev I.V."/>
            <person name="Martin F.M."/>
            <person name="Hacquard S."/>
        </authorList>
    </citation>
    <scope>NUCLEOTIDE SEQUENCE</scope>
    <source>
        <strain evidence="4">MPI-CAGE-AT-0021</strain>
    </source>
</reference>
<dbReference type="InterPro" id="IPR036282">
    <property type="entry name" value="Glutathione-S-Trfase_C_sf"/>
</dbReference>
<dbReference type="SFLD" id="SFLDS00019">
    <property type="entry name" value="Glutathione_Transferase_(cytos"/>
    <property type="match status" value="1"/>
</dbReference>